<sequence length="425" mass="46148">MTARFEVNLAEMKDLSTRRLPRGRQGRRLLVLPPDPLLVTASRGDQAMIAAIMDHYRSLDAGWHVVIGCDVRTDRTRAIPDGAEALTLYGRGAGIGRIRDRIHGEGITDCLLVGADVLDGSFNPVFSLEQLRMLHAARMAGCAIGNTGFSYSADSAPRMREAFGVFPPHYRFAVRDPISLRRFADAVGDRGRRTADIAFLLRPAADTPRTAASRAWIADRRDEGRHVIAMNLHPVLDRSDGVDSRTLIERYAIAARDLSASRPGGRDLAIYLMPHDFRGADADDHCLRPLLQRVREAGVPVFHPGAELDAAQCKAILADCDLAVGARMHLLIGALGAGCPIVGIEYRGKIRGLAETFDLPADRILQPTAFMESSRSLQAAIAAALGANRDDRRRIRDALPHVLGMAADNFRLAPAVGSPVGVDPV</sequence>
<dbReference type="EMBL" id="AONG01000020">
    <property type="protein sequence ID" value="KIQ67761.1"/>
    <property type="molecule type" value="Genomic_DNA"/>
</dbReference>
<name>A0A0D0P864_9RHOB</name>
<reference evidence="2 3" key="1">
    <citation type="submission" date="2013-01" db="EMBL/GenBank/DDBJ databases">
        <authorList>
            <person name="Fiebig A."/>
            <person name="Goeker M."/>
            <person name="Klenk H.-P.P."/>
        </authorList>
    </citation>
    <scope>NUCLEOTIDE SEQUENCE [LARGE SCALE GENOMIC DNA]</scope>
    <source>
        <strain evidence="2 3">DSM 24838</strain>
    </source>
</reference>
<evidence type="ECO:0000313" key="2">
    <source>
        <dbReference type="EMBL" id="KIQ67761.1"/>
    </source>
</evidence>
<evidence type="ECO:0000259" key="1">
    <source>
        <dbReference type="Pfam" id="PF04230"/>
    </source>
</evidence>
<dbReference type="InterPro" id="IPR007345">
    <property type="entry name" value="Polysacch_pyruvyl_Trfase"/>
</dbReference>
<accession>A0A0D0P864</accession>
<dbReference type="Proteomes" id="UP000035100">
    <property type="component" value="Unassembled WGS sequence"/>
</dbReference>
<dbReference type="STRING" id="1123501.Wenmar_03721"/>
<organism evidence="2 3">
    <name type="scientific">Wenxinia marina DSM 24838</name>
    <dbReference type="NCBI Taxonomy" id="1123501"/>
    <lineage>
        <taxon>Bacteria</taxon>
        <taxon>Pseudomonadati</taxon>
        <taxon>Pseudomonadota</taxon>
        <taxon>Alphaproteobacteria</taxon>
        <taxon>Rhodobacterales</taxon>
        <taxon>Roseobacteraceae</taxon>
        <taxon>Wenxinia</taxon>
    </lineage>
</organism>
<dbReference type="Pfam" id="PF04230">
    <property type="entry name" value="PS_pyruv_trans"/>
    <property type="match status" value="1"/>
</dbReference>
<dbReference type="PANTHER" id="PTHR36836">
    <property type="entry name" value="COLANIC ACID BIOSYNTHESIS PROTEIN WCAK"/>
    <property type="match status" value="1"/>
</dbReference>
<dbReference type="PANTHER" id="PTHR36836:SF1">
    <property type="entry name" value="COLANIC ACID BIOSYNTHESIS PROTEIN WCAK"/>
    <property type="match status" value="1"/>
</dbReference>
<evidence type="ECO:0000313" key="3">
    <source>
        <dbReference type="Proteomes" id="UP000035100"/>
    </source>
</evidence>
<proteinExistence type="predicted"/>
<feature type="domain" description="Polysaccharide pyruvyl transferase" evidence="1">
    <location>
        <begin position="99"/>
        <end position="346"/>
    </location>
</feature>
<protein>
    <recommendedName>
        <fullName evidence="1">Polysaccharide pyruvyl transferase domain-containing protein</fullName>
    </recommendedName>
</protein>
<dbReference type="AlphaFoldDB" id="A0A0D0P864"/>
<dbReference type="eggNOG" id="COG2327">
    <property type="taxonomic scope" value="Bacteria"/>
</dbReference>
<gene>
    <name evidence="2" type="ORF">Wenmar_03721</name>
</gene>
<comment type="caution">
    <text evidence="2">The sequence shown here is derived from an EMBL/GenBank/DDBJ whole genome shotgun (WGS) entry which is preliminary data.</text>
</comment>
<keyword evidence="3" id="KW-1185">Reference proteome</keyword>